<dbReference type="Gene3D" id="3.40.50.2300">
    <property type="match status" value="1"/>
</dbReference>
<accession>A0ABU1QU05</accession>
<evidence type="ECO:0000313" key="1">
    <source>
        <dbReference type="EMBL" id="MDR6804649.1"/>
    </source>
</evidence>
<proteinExistence type="predicted"/>
<keyword evidence="1" id="KW-0238">DNA-binding</keyword>
<dbReference type="InterPro" id="IPR011006">
    <property type="entry name" value="CheY-like_superfamily"/>
</dbReference>
<dbReference type="SUPFAM" id="SSF52172">
    <property type="entry name" value="CheY-like"/>
    <property type="match status" value="1"/>
</dbReference>
<dbReference type="RefSeq" id="WP_309981927.1">
    <property type="nucleotide sequence ID" value="NZ_JAVDTI010000002.1"/>
</dbReference>
<dbReference type="Proteomes" id="UP001264980">
    <property type="component" value="Unassembled WGS sequence"/>
</dbReference>
<organism evidence="1 2">
    <name type="scientific">Dyadobacter fermentans</name>
    <dbReference type="NCBI Taxonomy" id="94254"/>
    <lineage>
        <taxon>Bacteria</taxon>
        <taxon>Pseudomonadati</taxon>
        <taxon>Bacteroidota</taxon>
        <taxon>Cytophagia</taxon>
        <taxon>Cytophagales</taxon>
        <taxon>Spirosomataceae</taxon>
        <taxon>Dyadobacter</taxon>
    </lineage>
</organism>
<comment type="caution">
    <text evidence="1">The sequence shown here is derived from an EMBL/GenBank/DDBJ whole genome shotgun (WGS) entry which is preliminary data.</text>
</comment>
<dbReference type="EMBL" id="JAVDTI010000002">
    <property type="protein sequence ID" value="MDR6804649.1"/>
    <property type="molecule type" value="Genomic_DNA"/>
</dbReference>
<name>A0ABU1QU05_9BACT</name>
<gene>
    <name evidence="1" type="ORF">J2W84_001695</name>
</gene>
<protein>
    <submittedName>
        <fullName evidence="1">DNA-binding NarL/FixJ family response regulator</fullName>
    </submittedName>
</protein>
<dbReference type="GO" id="GO:0003677">
    <property type="term" value="F:DNA binding"/>
    <property type="evidence" value="ECO:0007669"/>
    <property type="project" value="UniProtKB-KW"/>
</dbReference>
<keyword evidence="2" id="KW-1185">Reference proteome</keyword>
<evidence type="ECO:0000313" key="2">
    <source>
        <dbReference type="Proteomes" id="UP001264980"/>
    </source>
</evidence>
<sequence length="144" mass="16527">MITTIIDAHSNSIRKLTQILRDSVEGIHIFPFASAESMIDAMTHVGISPALAVISINQVAYEQDMPFCKSITTYWPACKIIVFYRQRKMVRPFLELGPHGFLKKDADVKEIRECIEWVLSGRRYCNNDFIDWIIGIAPKRLNAR</sequence>
<reference evidence="1 2" key="1">
    <citation type="submission" date="2023-07" db="EMBL/GenBank/DDBJ databases">
        <title>Sorghum-associated microbial communities from plants grown in Nebraska, USA.</title>
        <authorList>
            <person name="Schachtman D."/>
        </authorList>
    </citation>
    <scope>NUCLEOTIDE SEQUENCE [LARGE SCALE GENOMIC DNA]</scope>
    <source>
        <strain evidence="1 2">BE57</strain>
    </source>
</reference>